<feature type="region of interest" description="Disordered" evidence="1">
    <location>
        <begin position="153"/>
        <end position="203"/>
    </location>
</feature>
<accession>A0A317K841</accession>
<dbReference type="Pfam" id="PF20199">
    <property type="entry name" value="RepSA"/>
    <property type="match status" value="1"/>
</dbReference>
<evidence type="ECO:0000313" key="2">
    <source>
        <dbReference type="EMBL" id="PWU48611.1"/>
    </source>
</evidence>
<keyword evidence="3" id="KW-1185">Reference proteome</keyword>
<feature type="non-terminal residue" evidence="2">
    <location>
        <position position="410"/>
    </location>
</feature>
<dbReference type="EMBL" id="QGSV01000154">
    <property type="protein sequence ID" value="PWU48611.1"/>
    <property type="molecule type" value="Genomic_DNA"/>
</dbReference>
<dbReference type="RefSeq" id="WP_109944677.1">
    <property type="nucleotide sequence ID" value="NZ_QGSV01000154.1"/>
</dbReference>
<dbReference type="OrthoDB" id="3203793at2"/>
<sequence>MTTTPTLPGLTPAPVEAPRPGSRAARMLMPRSVDVVKDLAADYDVCTRPVSLRRTDLDSGRTEVIDLPCGATQEAKCPACAKRARKLRQQQIREGWHRDDEPDPGPQPATDAQRGLIVARAHLEFARDEAARASEWDQVADLDDAIAELETQITTEGLRGRPAPPHASDDQEDGDGKRRVRSTKRRQDAPDLPRLSVDNRTVGRTYEGNGGQVFRPSMFLTLTLGSYGRVHSDGTPVDPDSYDYRQAAWDAVHFPRLLDRFWQNLRRAVGWNVQYAGAVEPQRRLAPHAHFAIRGTIPRALVRQVAAATYHQVWWPPADQLVYEPGRAPQWNPDAGGYTDPNTSQLLPTWDDALDLVDADPDAQPVHVVRFGVQVDAKGVLAGTKDADRCVGYITKYLTKQAADCHDVTT</sequence>
<protein>
    <submittedName>
        <fullName evidence="2">Replication initiation protein</fullName>
    </submittedName>
</protein>
<dbReference type="Proteomes" id="UP000245683">
    <property type="component" value="Unassembled WGS sequence"/>
</dbReference>
<gene>
    <name evidence="2" type="ORF">DLJ46_11615</name>
</gene>
<evidence type="ECO:0000256" key="1">
    <source>
        <dbReference type="SAM" id="MobiDB-lite"/>
    </source>
</evidence>
<evidence type="ECO:0000313" key="3">
    <source>
        <dbReference type="Proteomes" id="UP000245683"/>
    </source>
</evidence>
<dbReference type="InterPro" id="IPR046828">
    <property type="entry name" value="RepSA"/>
</dbReference>
<comment type="caution">
    <text evidence="2">The sequence shown here is derived from an EMBL/GenBank/DDBJ whole genome shotgun (WGS) entry which is preliminary data.</text>
</comment>
<proteinExistence type="predicted"/>
<dbReference type="AlphaFoldDB" id="A0A317K841"/>
<name>A0A317K841_9ACTN</name>
<feature type="region of interest" description="Disordered" evidence="1">
    <location>
        <begin position="1"/>
        <end position="22"/>
    </location>
</feature>
<feature type="region of interest" description="Disordered" evidence="1">
    <location>
        <begin position="88"/>
        <end position="111"/>
    </location>
</feature>
<feature type="compositionally biased region" description="Low complexity" evidence="1">
    <location>
        <begin position="1"/>
        <end position="14"/>
    </location>
</feature>
<reference evidence="3" key="1">
    <citation type="submission" date="2018-05" db="EMBL/GenBank/DDBJ databases">
        <title>Micromonospora globispora sp. nov. and Micromonospora rugosa sp. nov., isolated from marine sediment.</title>
        <authorList>
            <person name="Carro L."/>
            <person name="Aysel V."/>
            <person name="Cetin D."/>
            <person name="Igual J.M."/>
            <person name="Klenk H.-P."/>
            <person name="Trujillo M.E."/>
            <person name="Sahin N."/>
        </authorList>
    </citation>
    <scope>NUCLEOTIDE SEQUENCE [LARGE SCALE GENOMIC DNA]</scope>
    <source>
        <strain evidence="3">S2904</strain>
    </source>
</reference>
<organism evidence="2 3">
    <name type="scientific">Micromonospora globispora</name>
    <dbReference type="NCBI Taxonomy" id="1450148"/>
    <lineage>
        <taxon>Bacteria</taxon>
        <taxon>Bacillati</taxon>
        <taxon>Actinomycetota</taxon>
        <taxon>Actinomycetes</taxon>
        <taxon>Micromonosporales</taxon>
        <taxon>Micromonosporaceae</taxon>
        <taxon>Micromonospora</taxon>
    </lineage>
</organism>